<dbReference type="InterPro" id="IPR032450">
    <property type="entry name" value="SMARCC_N"/>
</dbReference>
<evidence type="ECO:0000313" key="12">
    <source>
        <dbReference type="EMBL" id="EKX51523.1"/>
    </source>
</evidence>
<evidence type="ECO:0000259" key="8">
    <source>
        <dbReference type="PROSITE" id="PS50934"/>
    </source>
</evidence>
<feature type="domain" description="Myb-like" evidence="7">
    <location>
        <begin position="600"/>
        <end position="644"/>
    </location>
</feature>
<evidence type="ECO:0000259" key="10">
    <source>
        <dbReference type="PROSITE" id="PS51294"/>
    </source>
</evidence>
<dbReference type="KEGG" id="gtt:GUITHDRAFT_161546"/>
<evidence type="ECO:0000256" key="3">
    <source>
        <dbReference type="ARBA" id="ARBA00023163"/>
    </source>
</evidence>
<dbReference type="OMA" id="KGGTIMD"/>
<dbReference type="InterPro" id="IPR009057">
    <property type="entry name" value="Homeodomain-like_sf"/>
</dbReference>
<dbReference type="FunFam" id="1.10.10.10:FF:000020">
    <property type="entry name" value="SWI/SNF complex subunit SMARCC2 isoform c"/>
    <property type="match status" value="1"/>
</dbReference>
<keyword evidence="2" id="KW-0238">DNA-binding</keyword>
<evidence type="ECO:0000313" key="14">
    <source>
        <dbReference type="Proteomes" id="UP000011087"/>
    </source>
</evidence>
<dbReference type="Pfam" id="PF00249">
    <property type="entry name" value="Myb_DNA-binding"/>
    <property type="match status" value="1"/>
</dbReference>
<dbReference type="InterPro" id="IPR017930">
    <property type="entry name" value="Myb_dom"/>
</dbReference>
<evidence type="ECO:0000256" key="6">
    <source>
        <dbReference type="SAM" id="MobiDB-lite"/>
    </source>
</evidence>
<dbReference type="AlphaFoldDB" id="L1JTW3"/>
<evidence type="ECO:0000259" key="9">
    <source>
        <dbReference type="PROSITE" id="PS51293"/>
    </source>
</evidence>
<proteinExistence type="predicted"/>
<feature type="compositionally biased region" description="Basic and acidic residues" evidence="6">
    <location>
        <begin position="299"/>
        <end position="312"/>
    </location>
</feature>
<dbReference type="PROSITE" id="PS51294">
    <property type="entry name" value="HTH_MYB"/>
    <property type="match status" value="1"/>
</dbReference>
<dbReference type="InterPro" id="IPR049898">
    <property type="entry name" value="MARR_BRCT_CHROMO"/>
</dbReference>
<dbReference type="PROSITE" id="PS50934">
    <property type="entry name" value="SWIRM"/>
    <property type="match status" value="1"/>
</dbReference>
<feature type="domain" description="SANT" evidence="9">
    <location>
        <begin position="597"/>
        <end position="648"/>
    </location>
</feature>
<dbReference type="InterPro" id="IPR032451">
    <property type="entry name" value="SMARCC_C"/>
</dbReference>
<name>L1JTW3_GUITC</name>
<organism evidence="12">
    <name type="scientific">Guillardia theta (strain CCMP2712)</name>
    <name type="common">Cryptophyte</name>
    <dbReference type="NCBI Taxonomy" id="905079"/>
    <lineage>
        <taxon>Eukaryota</taxon>
        <taxon>Cryptophyceae</taxon>
        <taxon>Pyrenomonadales</taxon>
        <taxon>Geminigeraceae</taxon>
        <taxon>Guillardia</taxon>
    </lineage>
</organism>
<evidence type="ECO:0000259" key="7">
    <source>
        <dbReference type="PROSITE" id="PS50090"/>
    </source>
</evidence>
<keyword evidence="4" id="KW-0539">Nucleus</keyword>
<reference evidence="12 14" key="1">
    <citation type="journal article" date="2012" name="Nature">
        <title>Algal genomes reveal evolutionary mosaicism and the fate of nucleomorphs.</title>
        <authorList>
            <consortium name="DOE Joint Genome Institute"/>
            <person name="Curtis B.A."/>
            <person name="Tanifuji G."/>
            <person name="Burki F."/>
            <person name="Gruber A."/>
            <person name="Irimia M."/>
            <person name="Maruyama S."/>
            <person name="Arias M.C."/>
            <person name="Ball S.G."/>
            <person name="Gile G.H."/>
            <person name="Hirakawa Y."/>
            <person name="Hopkins J.F."/>
            <person name="Kuo A."/>
            <person name="Rensing S.A."/>
            <person name="Schmutz J."/>
            <person name="Symeonidi A."/>
            <person name="Elias M."/>
            <person name="Eveleigh R.J."/>
            <person name="Herman E.K."/>
            <person name="Klute M.J."/>
            <person name="Nakayama T."/>
            <person name="Obornik M."/>
            <person name="Reyes-Prieto A."/>
            <person name="Armbrust E.V."/>
            <person name="Aves S.J."/>
            <person name="Beiko R.G."/>
            <person name="Coutinho P."/>
            <person name="Dacks J.B."/>
            <person name="Durnford D.G."/>
            <person name="Fast N.M."/>
            <person name="Green B.R."/>
            <person name="Grisdale C.J."/>
            <person name="Hempel F."/>
            <person name="Henrissat B."/>
            <person name="Hoppner M.P."/>
            <person name="Ishida K."/>
            <person name="Kim E."/>
            <person name="Koreny L."/>
            <person name="Kroth P.G."/>
            <person name="Liu Y."/>
            <person name="Malik S.B."/>
            <person name="Maier U.G."/>
            <person name="McRose D."/>
            <person name="Mock T."/>
            <person name="Neilson J.A."/>
            <person name="Onodera N.T."/>
            <person name="Poole A.M."/>
            <person name="Pritham E.J."/>
            <person name="Richards T.A."/>
            <person name="Rocap G."/>
            <person name="Roy S.W."/>
            <person name="Sarai C."/>
            <person name="Schaack S."/>
            <person name="Shirato S."/>
            <person name="Slamovits C.H."/>
            <person name="Spencer D.F."/>
            <person name="Suzuki S."/>
            <person name="Worden A.Z."/>
            <person name="Zauner S."/>
            <person name="Barry K."/>
            <person name="Bell C."/>
            <person name="Bharti A.K."/>
            <person name="Crow J.A."/>
            <person name="Grimwood J."/>
            <person name="Kramer R."/>
            <person name="Lindquist E."/>
            <person name="Lucas S."/>
            <person name="Salamov A."/>
            <person name="McFadden G.I."/>
            <person name="Lane C.E."/>
            <person name="Keeling P.J."/>
            <person name="Gray M.W."/>
            <person name="Grigoriev I.V."/>
            <person name="Archibald J.M."/>
        </authorList>
    </citation>
    <scope>NUCLEOTIDE SEQUENCE</scope>
    <source>
        <strain evidence="12 14">CCMP2712</strain>
    </source>
</reference>
<dbReference type="EMBL" id="JH992975">
    <property type="protein sequence ID" value="EKX51523.1"/>
    <property type="molecule type" value="Genomic_DNA"/>
</dbReference>
<dbReference type="SMART" id="SM00717">
    <property type="entry name" value="SANT"/>
    <property type="match status" value="1"/>
</dbReference>
<evidence type="ECO:0000256" key="1">
    <source>
        <dbReference type="ARBA" id="ARBA00023015"/>
    </source>
</evidence>
<reference evidence="14" key="2">
    <citation type="submission" date="2012-11" db="EMBL/GenBank/DDBJ databases">
        <authorList>
            <person name="Kuo A."/>
            <person name="Curtis B.A."/>
            <person name="Tanifuji G."/>
            <person name="Burki F."/>
            <person name="Gruber A."/>
            <person name="Irimia M."/>
            <person name="Maruyama S."/>
            <person name="Arias M.C."/>
            <person name="Ball S.G."/>
            <person name="Gile G.H."/>
            <person name="Hirakawa Y."/>
            <person name="Hopkins J.F."/>
            <person name="Rensing S.A."/>
            <person name="Schmutz J."/>
            <person name="Symeonidi A."/>
            <person name="Elias M."/>
            <person name="Eveleigh R.J."/>
            <person name="Herman E.K."/>
            <person name="Klute M.J."/>
            <person name="Nakayama T."/>
            <person name="Obornik M."/>
            <person name="Reyes-Prieto A."/>
            <person name="Armbrust E.V."/>
            <person name="Aves S.J."/>
            <person name="Beiko R.G."/>
            <person name="Coutinho P."/>
            <person name="Dacks J.B."/>
            <person name="Durnford D.G."/>
            <person name="Fast N.M."/>
            <person name="Green B.R."/>
            <person name="Grisdale C."/>
            <person name="Hempe F."/>
            <person name="Henrissat B."/>
            <person name="Hoppner M.P."/>
            <person name="Ishida K.-I."/>
            <person name="Kim E."/>
            <person name="Koreny L."/>
            <person name="Kroth P.G."/>
            <person name="Liu Y."/>
            <person name="Malik S.-B."/>
            <person name="Maier U.G."/>
            <person name="McRose D."/>
            <person name="Mock T."/>
            <person name="Neilson J.A."/>
            <person name="Onodera N.T."/>
            <person name="Poole A.M."/>
            <person name="Pritham E.J."/>
            <person name="Richards T.A."/>
            <person name="Rocap G."/>
            <person name="Roy S.W."/>
            <person name="Sarai C."/>
            <person name="Schaack S."/>
            <person name="Shirato S."/>
            <person name="Slamovits C.H."/>
            <person name="Spencer D.F."/>
            <person name="Suzuki S."/>
            <person name="Worden A.Z."/>
            <person name="Zauner S."/>
            <person name="Barry K."/>
            <person name="Bell C."/>
            <person name="Bharti A.K."/>
            <person name="Crow J.A."/>
            <person name="Grimwood J."/>
            <person name="Kramer R."/>
            <person name="Lindquist E."/>
            <person name="Lucas S."/>
            <person name="Salamov A."/>
            <person name="McFadden G.I."/>
            <person name="Lane C.E."/>
            <person name="Keeling P.J."/>
            <person name="Gray M.W."/>
            <person name="Grigoriev I.V."/>
            <person name="Archibald J.M."/>
        </authorList>
    </citation>
    <scope>NUCLEOTIDE SEQUENCE</scope>
    <source>
        <strain evidence="14">CCMP2712</strain>
    </source>
</reference>
<evidence type="ECO:0008006" key="15">
    <source>
        <dbReference type="Google" id="ProtNLM"/>
    </source>
</evidence>
<evidence type="ECO:0000259" key="11">
    <source>
        <dbReference type="PROSITE" id="PS52032"/>
    </source>
</evidence>
<evidence type="ECO:0000256" key="4">
    <source>
        <dbReference type="ARBA" id="ARBA00023242"/>
    </source>
</evidence>
<feature type="region of interest" description="Disordered" evidence="6">
    <location>
        <begin position="706"/>
        <end position="731"/>
    </location>
</feature>
<feature type="coiled-coil region" evidence="5">
    <location>
        <begin position="764"/>
        <end position="798"/>
    </location>
</feature>
<dbReference type="Pfam" id="PF16495">
    <property type="entry name" value="SWIRM-assoc_1"/>
    <property type="match status" value="1"/>
</dbReference>
<dbReference type="CDD" id="cd00167">
    <property type="entry name" value="SANT"/>
    <property type="match status" value="1"/>
</dbReference>
<dbReference type="InterPro" id="IPR007526">
    <property type="entry name" value="SWIRM"/>
</dbReference>
<dbReference type="InterPro" id="IPR036388">
    <property type="entry name" value="WH-like_DNA-bd_sf"/>
</dbReference>
<keyword evidence="14" id="KW-1185">Reference proteome</keyword>
<dbReference type="FunFam" id="1.10.10.60:FF:000014">
    <property type="entry name" value="SWI/SNF complex subunit SMARCC2 isoform C"/>
    <property type="match status" value="1"/>
</dbReference>
<dbReference type="GO" id="GO:0005634">
    <property type="term" value="C:nucleus"/>
    <property type="evidence" value="ECO:0007669"/>
    <property type="project" value="UniProtKB-ARBA"/>
</dbReference>
<dbReference type="PANTHER" id="PTHR12802">
    <property type="entry name" value="SWI/SNF COMPLEX-RELATED"/>
    <property type="match status" value="1"/>
</dbReference>
<dbReference type="STRING" id="905079.L1JTW3"/>
<dbReference type="Pfam" id="PF04433">
    <property type="entry name" value="SWIRM"/>
    <property type="match status" value="1"/>
</dbReference>
<keyword evidence="5" id="KW-0175">Coiled coil</keyword>
<evidence type="ECO:0000256" key="2">
    <source>
        <dbReference type="ARBA" id="ARBA00023125"/>
    </source>
</evidence>
<feature type="region of interest" description="Disordered" evidence="6">
    <location>
        <begin position="276"/>
        <end position="329"/>
    </location>
</feature>
<dbReference type="PROSITE" id="PS50090">
    <property type="entry name" value="MYB_LIKE"/>
    <property type="match status" value="1"/>
</dbReference>
<evidence type="ECO:0000313" key="13">
    <source>
        <dbReference type="EnsemblProtists" id="EKX51523"/>
    </source>
</evidence>
<dbReference type="SUPFAM" id="SSF46689">
    <property type="entry name" value="Homeodomain-like"/>
    <property type="match status" value="2"/>
</dbReference>
<feature type="compositionally biased region" description="Polar residues" evidence="6">
    <location>
        <begin position="313"/>
        <end position="323"/>
    </location>
</feature>
<sequence>MSEIRHFGGPFKKKFKEYEQPWYISKFENVKNCLIELDDSFLSEKEPQEQNRYLAYVTAILEQASDDLFGTNAPKENHKLMPKLPSKLFSDFQIVPQGGLLAILSTAFRYKKEKGWNCDSFEDIFINDEAKAQEHTALFVRIESSLLNAGILRRPKILFSLSMPRAQLAELNEIVLSHKGAIVTRREQATHEVFPDEQQDEADADYCRTIDSQDHMSKVHWWYFPDSYQEWKPSVEIQGDPEPPIPTPLVWKITARFLRDLDKFNEWMNEEDYILTNDEEAQEDPSATSEVGSKRKRDTKGSKASKREDKQQEISPEETSQVAAPSAVFKPAPMSLGKLQTGATRAQMSLESFIGQSRMYSNYTNKPEPIPAREPTGAVVLVPSYASWFKMEQIHPIERKALPEWFASQSGSKTPKNYVEARDLIINLYRECPSKYITATECRRHLAIDVCAVMRLHAFLEHWGLINYNISLNDRPVAVGPMDTSGHPILVAMPDGSLVPKEKMDSSSQGLPNAPAPQLGTHANIYATPAKEANQGEKPQIRCAITGEECTRERFHCISKPDLVISPSAYFSQKFPTGLTSADFVRVTESQNDEELYAMSDWTETETLRLLEGIEQFGEDWRQVASHVETKTKEQCILHFLRLPIEDRFLEEQASSSDTSNDKKNIREASQVMAQVAFLCQSISPEVANNATEAALQVLLKAESPQIPPDAHASSNRAEGSKDSAEQSGDLHQRAENITALAAASLKARSKALTEEKEIQRLVSEILKRQLEKLKYKLANFEKLEALLQCERETLRKQKGTGMQSA</sequence>
<dbReference type="GeneID" id="17308177"/>
<dbReference type="Gene3D" id="1.10.10.10">
    <property type="entry name" value="Winged helix-like DNA-binding domain superfamily/Winged helix DNA-binding domain"/>
    <property type="match status" value="1"/>
</dbReference>
<dbReference type="PANTHER" id="PTHR12802:SF41">
    <property type="entry name" value="BRAHMA ASSOCIATED PROTEIN 155 KDA"/>
    <property type="match status" value="1"/>
</dbReference>
<dbReference type="PROSITE" id="PS52032">
    <property type="entry name" value="MARR_BRCT_CHROMO"/>
    <property type="match status" value="1"/>
</dbReference>
<feature type="domain" description="SWIRM" evidence="8">
    <location>
        <begin position="380"/>
        <end position="477"/>
    </location>
</feature>
<dbReference type="InterPro" id="IPR001005">
    <property type="entry name" value="SANT/Myb"/>
</dbReference>
<dbReference type="Gene3D" id="1.10.10.60">
    <property type="entry name" value="Homeodomain-like"/>
    <property type="match status" value="1"/>
</dbReference>
<feature type="domain" description="Chromo" evidence="11">
    <location>
        <begin position="1"/>
        <end position="290"/>
    </location>
</feature>
<evidence type="ECO:0000256" key="5">
    <source>
        <dbReference type="SAM" id="Coils"/>
    </source>
</evidence>
<keyword evidence="3" id="KW-0804">Transcription</keyword>
<reference evidence="13" key="3">
    <citation type="submission" date="2015-06" db="UniProtKB">
        <authorList>
            <consortium name="EnsemblProtists"/>
        </authorList>
    </citation>
    <scope>IDENTIFICATION</scope>
</reference>
<dbReference type="Pfam" id="PF16496">
    <property type="entry name" value="SWIRM-assoc_2"/>
    <property type="match status" value="1"/>
</dbReference>
<dbReference type="RefSeq" id="XP_005838503.1">
    <property type="nucleotide sequence ID" value="XM_005838446.1"/>
</dbReference>
<dbReference type="Proteomes" id="UP000011087">
    <property type="component" value="Unassembled WGS sequence"/>
</dbReference>
<feature type="domain" description="HTH myb-type" evidence="10">
    <location>
        <begin position="602"/>
        <end position="648"/>
    </location>
</feature>
<dbReference type="eggNOG" id="KOG1279">
    <property type="taxonomic scope" value="Eukaryota"/>
</dbReference>
<dbReference type="EnsemblProtists" id="EKX51523">
    <property type="protein sequence ID" value="EKX51523"/>
    <property type="gene ID" value="GUITHDRAFT_161546"/>
</dbReference>
<feature type="compositionally biased region" description="Basic and acidic residues" evidence="6">
    <location>
        <begin position="719"/>
        <end position="731"/>
    </location>
</feature>
<dbReference type="PaxDb" id="55529-EKX51523"/>
<protein>
    <recommendedName>
        <fullName evidence="15">SWI/SNF complex subunit SMARCC2</fullName>
    </recommendedName>
</protein>
<accession>L1JTW3</accession>
<gene>
    <name evidence="12" type="ORF">GUITHDRAFT_161546</name>
</gene>
<dbReference type="InterPro" id="IPR017884">
    <property type="entry name" value="SANT_dom"/>
</dbReference>
<dbReference type="OrthoDB" id="118550at2759"/>
<keyword evidence="1" id="KW-0805">Transcription regulation</keyword>
<dbReference type="PROSITE" id="PS51293">
    <property type="entry name" value="SANT"/>
    <property type="match status" value="1"/>
</dbReference>
<dbReference type="HOGENOM" id="CLU_004447_0_1_1"/>
<dbReference type="GO" id="GO:0003677">
    <property type="term" value="F:DNA binding"/>
    <property type="evidence" value="ECO:0007669"/>
    <property type="project" value="UniProtKB-KW"/>
</dbReference>